<evidence type="ECO:0000256" key="5">
    <source>
        <dbReference type="SAM" id="Phobius"/>
    </source>
</evidence>
<evidence type="ECO:0000313" key="8">
    <source>
        <dbReference type="Proteomes" id="UP000823771"/>
    </source>
</evidence>
<keyword evidence="5" id="KW-1133">Transmembrane helix</keyword>
<dbReference type="GO" id="GO:0003700">
    <property type="term" value="F:DNA-binding transcription factor activity"/>
    <property type="evidence" value="ECO:0007669"/>
    <property type="project" value="InterPro"/>
</dbReference>
<feature type="transmembrane region" description="Helical" evidence="5">
    <location>
        <begin position="72"/>
        <end position="95"/>
    </location>
</feature>
<feature type="transmembrane region" description="Helical" evidence="5">
    <location>
        <begin position="107"/>
        <end position="127"/>
    </location>
</feature>
<dbReference type="EMBL" id="JADILZ010000071">
    <property type="protein sequence ID" value="MBO8478747.1"/>
    <property type="molecule type" value="Genomic_DNA"/>
</dbReference>
<keyword evidence="2" id="KW-0238">DNA-binding</keyword>
<accession>A0A9D9ITV0</accession>
<reference evidence="7" key="1">
    <citation type="submission" date="2020-10" db="EMBL/GenBank/DDBJ databases">
        <authorList>
            <person name="Gilroy R."/>
        </authorList>
    </citation>
    <scope>NUCLEOTIDE SEQUENCE</scope>
    <source>
        <strain evidence="7">2478</strain>
    </source>
</reference>
<feature type="transmembrane region" description="Helical" evidence="5">
    <location>
        <begin position="205"/>
        <end position="229"/>
    </location>
</feature>
<evidence type="ECO:0000256" key="1">
    <source>
        <dbReference type="ARBA" id="ARBA00023015"/>
    </source>
</evidence>
<feature type="transmembrane region" description="Helical" evidence="5">
    <location>
        <begin position="6"/>
        <end position="25"/>
    </location>
</feature>
<dbReference type="AlphaFoldDB" id="A0A9D9ITV0"/>
<proteinExistence type="predicted"/>
<feature type="domain" description="HTH araC/xylS-type" evidence="6">
    <location>
        <begin position="271"/>
        <end position="372"/>
    </location>
</feature>
<keyword evidence="3" id="KW-0804">Transcription</keyword>
<reference evidence="7" key="2">
    <citation type="journal article" date="2021" name="PeerJ">
        <title>Extensive microbial diversity within the chicken gut microbiome revealed by metagenomics and culture.</title>
        <authorList>
            <person name="Gilroy R."/>
            <person name="Ravi A."/>
            <person name="Getino M."/>
            <person name="Pursley I."/>
            <person name="Horton D.L."/>
            <person name="Alikhan N.F."/>
            <person name="Baker D."/>
            <person name="Gharbi K."/>
            <person name="Hall N."/>
            <person name="Watson M."/>
            <person name="Adriaenssens E.M."/>
            <person name="Foster-Nyarko E."/>
            <person name="Jarju S."/>
            <person name="Secka A."/>
            <person name="Antonio M."/>
            <person name="Oren A."/>
            <person name="Chaudhuri R.R."/>
            <person name="La Ragione R."/>
            <person name="Hildebrand F."/>
            <person name="Pallen M.J."/>
        </authorList>
    </citation>
    <scope>NUCLEOTIDE SEQUENCE</scope>
    <source>
        <strain evidence="7">2478</strain>
    </source>
</reference>
<dbReference type="InterPro" id="IPR009057">
    <property type="entry name" value="Homeodomain-like_sf"/>
</dbReference>
<evidence type="ECO:0000313" key="7">
    <source>
        <dbReference type="EMBL" id="MBO8478747.1"/>
    </source>
</evidence>
<feature type="transmembrane region" description="Helical" evidence="5">
    <location>
        <begin position="133"/>
        <end position="155"/>
    </location>
</feature>
<keyword evidence="5" id="KW-0472">Membrane</keyword>
<dbReference type="SMART" id="SM00342">
    <property type="entry name" value="HTH_ARAC"/>
    <property type="match status" value="1"/>
</dbReference>
<dbReference type="Gene3D" id="1.10.10.60">
    <property type="entry name" value="Homeodomain-like"/>
    <property type="match status" value="2"/>
</dbReference>
<protein>
    <submittedName>
        <fullName evidence="7">Helix-turn-helix transcriptional regulator</fullName>
    </submittedName>
</protein>
<feature type="transmembrane region" description="Helical" evidence="5">
    <location>
        <begin position="46"/>
        <end position="66"/>
    </location>
</feature>
<dbReference type="GO" id="GO:0043565">
    <property type="term" value="F:sequence-specific DNA binding"/>
    <property type="evidence" value="ECO:0007669"/>
    <property type="project" value="InterPro"/>
</dbReference>
<dbReference type="Pfam" id="PF12833">
    <property type="entry name" value="HTH_18"/>
    <property type="match status" value="1"/>
</dbReference>
<dbReference type="Proteomes" id="UP000823771">
    <property type="component" value="Unassembled WGS sequence"/>
</dbReference>
<evidence type="ECO:0000256" key="2">
    <source>
        <dbReference type="ARBA" id="ARBA00023125"/>
    </source>
</evidence>
<dbReference type="PANTHER" id="PTHR43280">
    <property type="entry name" value="ARAC-FAMILY TRANSCRIPTIONAL REGULATOR"/>
    <property type="match status" value="1"/>
</dbReference>
<dbReference type="PROSITE" id="PS01124">
    <property type="entry name" value="HTH_ARAC_FAMILY_2"/>
    <property type="match status" value="1"/>
</dbReference>
<name>A0A9D9ITV0_9BACT</name>
<dbReference type="InterPro" id="IPR018060">
    <property type="entry name" value="HTH_AraC"/>
</dbReference>
<dbReference type="PANTHER" id="PTHR43280:SF34">
    <property type="entry name" value="ARAC-FAMILY TRANSCRIPTIONAL REGULATOR"/>
    <property type="match status" value="1"/>
</dbReference>
<sequence length="382" mass="44320">MDYTIYEYSLLIALPLMLFIGIYFLSGKTPEKSIFENYLRSRRIMGIALLLLAANYSVHFFFGIRFKNANAAILMNLSTYFLCYWLFSSALTTLLDRFYITPRRLRTHLGLWVLFSVLSGAVLFLLPEGTVQKAGLAVMAIWLVGYGLFLVRRLLLAYYKAVRIFNDTHSDDIGSYIKWMSVFTYWAVIFGVGCGLLTFLPDGYIYIWILSSIPFYIYLFHCYLNYLLFYEQVERAMESEITSEEVILCETAEQEEIGKHDKPSYHTVIAEKIKSWIGSDGYVRPGLTIKELSEILHTNRTYLSEYIKTTYNMSFRDWITGLRMEYAKREMMRHPEWTIDEISKASGFLSSSHFMATFKEKEGHSPAKWRKSKAGNATVGQD</sequence>
<keyword evidence="5" id="KW-0812">Transmembrane</keyword>
<evidence type="ECO:0000256" key="3">
    <source>
        <dbReference type="ARBA" id="ARBA00023163"/>
    </source>
</evidence>
<evidence type="ECO:0000259" key="6">
    <source>
        <dbReference type="PROSITE" id="PS01124"/>
    </source>
</evidence>
<dbReference type="SUPFAM" id="SSF46689">
    <property type="entry name" value="Homeodomain-like"/>
    <property type="match status" value="1"/>
</dbReference>
<organism evidence="7 8">
    <name type="scientific">Candidatus Cryptobacteroides excrementipullorum</name>
    <dbReference type="NCBI Taxonomy" id="2840761"/>
    <lineage>
        <taxon>Bacteria</taxon>
        <taxon>Pseudomonadati</taxon>
        <taxon>Bacteroidota</taxon>
        <taxon>Bacteroidia</taxon>
        <taxon>Bacteroidales</taxon>
        <taxon>Candidatus Cryptobacteroides</taxon>
    </lineage>
</organism>
<gene>
    <name evidence="7" type="ORF">IAB80_07665</name>
</gene>
<keyword evidence="1" id="KW-0805">Transcription regulation</keyword>
<feature type="transmembrane region" description="Helical" evidence="5">
    <location>
        <begin position="176"/>
        <end position="199"/>
    </location>
</feature>
<comment type="caution">
    <text evidence="7">The sequence shown here is derived from an EMBL/GenBank/DDBJ whole genome shotgun (WGS) entry which is preliminary data.</text>
</comment>
<feature type="region of interest" description="Disordered" evidence="4">
    <location>
        <begin position="360"/>
        <end position="382"/>
    </location>
</feature>
<evidence type="ECO:0000256" key="4">
    <source>
        <dbReference type="SAM" id="MobiDB-lite"/>
    </source>
</evidence>